<gene>
    <name evidence="6" type="ORF">CDL12_03382</name>
</gene>
<evidence type="ECO:0000256" key="5">
    <source>
        <dbReference type="ARBA" id="ARBA00023136"/>
    </source>
</evidence>
<dbReference type="STRING" id="429701.A0A2G9I281"/>
<comment type="subcellular location">
    <subcellularLocation>
        <location evidence="1">Membrane</location>
        <topology evidence="1">Multi-pass membrane protein</topology>
    </subcellularLocation>
</comment>
<dbReference type="InterPro" id="IPR011990">
    <property type="entry name" value="TPR-like_helical_dom_sf"/>
</dbReference>
<dbReference type="PANTHER" id="PTHR12428:SF65">
    <property type="entry name" value="CYTOCHROME C OXIDASE ASSEMBLY PROTEIN COX18, MITOCHONDRIAL"/>
    <property type="match status" value="1"/>
</dbReference>
<accession>A0A2G9I281</accession>
<evidence type="ECO:0000256" key="4">
    <source>
        <dbReference type="ARBA" id="ARBA00022989"/>
    </source>
</evidence>
<dbReference type="Pfam" id="PF14559">
    <property type="entry name" value="TPR_19"/>
    <property type="match status" value="1"/>
</dbReference>
<comment type="similarity">
    <text evidence="2">Belongs to the OXA1/ALB3/YidC (TC 2.A.9.2) family.</text>
</comment>
<keyword evidence="3" id="KW-0812">Transmembrane</keyword>
<proteinExistence type="inferred from homology"/>
<dbReference type="SUPFAM" id="SSF48452">
    <property type="entry name" value="TPR-like"/>
    <property type="match status" value="1"/>
</dbReference>
<evidence type="ECO:0000313" key="6">
    <source>
        <dbReference type="EMBL" id="PIN23871.1"/>
    </source>
</evidence>
<organism evidence="6 7">
    <name type="scientific">Handroanthus impetiginosus</name>
    <dbReference type="NCBI Taxonomy" id="429701"/>
    <lineage>
        <taxon>Eukaryota</taxon>
        <taxon>Viridiplantae</taxon>
        <taxon>Streptophyta</taxon>
        <taxon>Embryophyta</taxon>
        <taxon>Tracheophyta</taxon>
        <taxon>Spermatophyta</taxon>
        <taxon>Magnoliopsida</taxon>
        <taxon>eudicotyledons</taxon>
        <taxon>Gunneridae</taxon>
        <taxon>Pentapetalae</taxon>
        <taxon>asterids</taxon>
        <taxon>lamiids</taxon>
        <taxon>Lamiales</taxon>
        <taxon>Bignoniaceae</taxon>
        <taxon>Crescentiina</taxon>
        <taxon>Tabebuia alliance</taxon>
        <taxon>Handroanthus</taxon>
    </lineage>
</organism>
<dbReference type="GO" id="GO:0032977">
    <property type="term" value="F:membrane insertase activity"/>
    <property type="evidence" value="ECO:0007669"/>
    <property type="project" value="InterPro"/>
</dbReference>
<reference evidence="7" key="1">
    <citation type="journal article" date="2018" name="Gigascience">
        <title>Genome assembly of the Pink Ipe (Handroanthus impetiginosus, Bignoniaceae), a highly valued, ecologically keystone Neotropical timber forest tree.</title>
        <authorList>
            <person name="Silva-Junior O.B."/>
            <person name="Grattapaglia D."/>
            <person name="Novaes E."/>
            <person name="Collevatti R.G."/>
        </authorList>
    </citation>
    <scope>NUCLEOTIDE SEQUENCE [LARGE SCALE GENOMIC DNA]</scope>
    <source>
        <strain evidence="7">cv. UFG-1</strain>
    </source>
</reference>
<dbReference type="InterPro" id="IPR001708">
    <property type="entry name" value="YidC/ALB3/OXA1/COX18"/>
</dbReference>
<evidence type="ECO:0000256" key="3">
    <source>
        <dbReference type="ARBA" id="ARBA00022692"/>
    </source>
</evidence>
<dbReference type="Gene3D" id="1.25.40.10">
    <property type="entry name" value="Tetratricopeptide repeat domain"/>
    <property type="match status" value="1"/>
</dbReference>
<dbReference type="GO" id="GO:0005743">
    <property type="term" value="C:mitochondrial inner membrane"/>
    <property type="evidence" value="ECO:0007669"/>
    <property type="project" value="TreeGrafter"/>
</dbReference>
<name>A0A2G9I281_9LAMI</name>
<evidence type="ECO:0000256" key="2">
    <source>
        <dbReference type="ARBA" id="ARBA00010583"/>
    </source>
</evidence>
<evidence type="ECO:0000313" key="7">
    <source>
        <dbReference type="Proteomes" id="UP000231279"/>
    </source>
</evidence>
<dbReference type="InterPro" id="IPR019734">
    <property type="entry name" value="TPR_rpt"/>
</dbReference>
<dbReference type="OrthoDB" id="2148490at2759"/>
<protein>
    <submittedName>
        <fullName evidence="6">Inner membrane protein translocase involved in respiratory chain assembly</fullName>
    </submittedName>
</protein>
<dbReference type="AlphaFoldDB" id="A0A2G9I281"/>
<dbReference type="PANTHER" id="PTHR12428">
    <property type="entry name" value="OXA1"/>
    <property type="match status" value="1"/>
</dbReference>
<keyword evidence="5" id="KW-0472">Membrane</keyword>
<comment type="caution">
    <text evidence="6">The sequence shown here is derived from an EMBL/GenBank/DDBJ whole genome shotgun (WGS) entry which is preliminary data.</text>
</comment>
<dbReference type="GO" id="GO:0032979">
    <property type="term" value="P:protein insertion into mitochondrial inner membrane from matrix"/>
    <property type="evidence" value="ECO:0007669"/>
    <property type="project" value="TreeGrafter"/>
</dbReference>
<dbReference type="Pfam" id="PF13181">
    <property type="entry name" value="TPR_8"/>
    <property type="match status" value="1"/>
</dbReference>
<keyword evidence="4" id="KW-1133">Transmembrane helix</keyword>
<dbReference type="EMBL" id="NKXS01000488">
    <property type="protein sequence ID" value="PIN23871.1"/>
    <property type="molecule type" value="Genomic_DNA"/>
</dbReference>
<evidence type="ECO:0000256" key="1">
    <source>
        <dbReference type="ARBA" id="ARBA00004141"/>
    </source>
</evidence>
<keyword evidence="7" id="KW-1185">Reference proteome</keyword>
<dbReference type="Proteomes" id="UP000231279">
    <property type="component" value="Unassembled WGS sequence"/>
</dbReference>
<sequence>MVMSFRRMSLNHHPGFDCGGTLWFQNLTEYPHGALGPILPFLIAGLHLINIQMSFQKSSLQHVPGTLGLLAKLYKAYLQLLTLPILVATFNVPQGSLVYWLTNSSLSLIQLLCLTNPSVLDYLELSRKNASVEAPTDKQRGQHGVADTVILTKQGATPAQSLSPAELVSFSIKILTDGRKDTAIGLLRLALEKDPGYVRALLILGQTLLQNKQFAEAAEWLESAISKLLVAGYPTEVEEVDLLILSSIWAGIANVQQGKMQEGLVHLERIAQLEEPEDAKSKAHYYDGLFILSSALLNVDRKAEALEYLQKAAAYNPAYNAYFELLENDSKDLTSDLASSRRDF</sequence>